<sequence length="287" mass="32191">MKFSSKFCNADSVDKFSRLLSIVSKLCKECEMRICKDKFQLAKKEAAVDNGQKLICDFNLASFFSEFRMDGWNAENDEIYLTLSPDQVFQALRTLNLAKSVKMKLTKKSIPYLTFEIKLPSLAASDRLVTHDIPVTVWPPRLWNPSAFDDFSVQPEVTLLLPPLKVVQKVIAGMKHMGQHVVVMGTNTGEMTLTMQTDEISVSTFFPSSTSLSISTTATHNNTNATTCVKSQSSSARVEIKWLMMFLSIQLPSHARALVGIVDDHLIHLCVVCEDYRLQYLIPAVSL</sequence>
<dbReference type="InterPro" id="IPR007150">
    <property type="entry name" value="HUS1/Mec3"/>
</dbReference>
<dbReference type="GO" id="GO:0005730">
    <property type="term" value="C:nucleolus"/>
    <property type="evidence" value="ECO:0007669"/>
    <property type="project" value="InterPro"/>
</dbReference>
<dbReference type="GO" id="GO:0031573">
    <property type="term" value="P:mitotic intra-S DNA damage checkpoint signaling"/>
    <property type="evidence" value="ECO:0007669"/>
    <property type="project" value="TreeGrafter"/>
</dbReference>
<comment type="subcellular location">
    <subcellularLocation>
        <location evidence="1">Nucleus</location>
    </subcellularLocation>
</comment>
<dbReference type="GO" id="GO:0000723">
    <property type="term" value="P:telomere maintenance"/>
    <property type="evidence" value="ECO:0007669"/>
    <property type="project" value="TreeGrafter"/>
</dbReference>
<dbReference type="Pfam" id="PF04005">
    <property type="entry name" value="Hus1"/>
    <property type="match status" value="1"/>
</dbReference>
<gene>
    <name evidence="5" type="ORF">M513_03077</name>
    <name evidence="6" type="ORF">M514_03077</name>
</gene>
<dbReference type="Proteomes" id="UP000030758">
    <property type="component" value="Unassembled WGS sequence"/>
</dbReference>
<dbReference type="Gene3D" id="3.70.10.10">
    <property type="match status" value="1"/>
</dbReference>
<proteinExistence type="inferred from homology"/>
<dbReference type="InterPro" id="IPR046938">
    <property type="entry name" value="DNA_clamp_sf"/>
</dbReference>
<evidence type="ECO:0000256" key="3">
    <source>
        <dbReference type="ARBA" id="ARBA00023242"/>
    </source>
</evidence>
<dbReference type="GO" id="GO:0033314">
    <property type="term" value="P:mitotic DNA replication checkpoint signaling"/>
    <property type="evidence" value="ECO:0007669"/>
    <property type="project" value="TreeGrafter"/>
</dbReference>
<dbReference type="OrthoDB" id="10063861at2759"/>
<dbReference type="AlphaFoldDB" id="A0A085NFP3"/>
<accession>A0A085NFP3</accession>
<dbReference type="GO" id="GO:0000724">
    <property type="term" value="P:double-strand break repair via homologous recombination"/>
    <property type="evidence" value="ECO:0007669"/>
    <property type="project" value="TreeGrafter"/>
</dbReference>
<keyword evidence="3" id="KW-0539">Nucleus</keyword>
<dbReference type="PANTHER" id="PTHR12900">
    <property type="entry name" value="MITOTIC AND DNA DAMAGE CHECKPOINT PROTEIN HUS1"/>
    <property type="match status" value="1"/>
</dbReference>
<protein>
    <recommendedName>
        <fullName evidence="4">Checkpoint protein</fullName>
    </recommendedName>
</protein>
<dbReference type="PIRSF" id="PIRSF011312">
    <property type="entry name" value="Cell_cycle_HUS1"/>
    <property type="match status" value="1"/>
</dbReference>
<name>A0A085NFP3_9BILA</name>
<dbReference type="PANTHER" id="PTHR12900:SF0">
    <property type="entry name" value="CHECKPOINT PROTEIN"/>
    <property type="match status" value="1"/>
</dbReference>
<keyword evidence="7" id="KW-1185">Reference proteome</keyword>
<dbReference type="GO" id="GO:0006289">
    <property type="term" value="P:nucleotide-excision repair"/>
    <property type="evidence" value="ECO:0007669"/>
    <property type="project" value="TreeGrafter"/>
</dbReference>
<dbReference type="GO" id="GO:0044778">
    <property type="term" value="P:meiotic DNA integrity checkpoint signaling"/>
    <property type="evidence" value="ECO:0007669"/>
    <property type="project" value="TreeGrafter"/>
</dbReference>
<dbReference type="EMBL" id="KL363196">
    <property type="protein sequence ID" value="KFD55953.1"/>
    <property type="molecule type" value="Genomic_DNA"/>
</dbReference>
<evidence type="ECO:0000313" key="7">
    <source>
        <dbReference type="Proteomes" id="UP000030764"/>
    </source>
</evidence>
<evidence type="ECO:0000313" key="6">
    <source>
        <dbReference type="EMBL" id="KFD68289.1"/>
    </source>
</evidence>
<dbReference type="EMBL" id="KL367506">
    <property type="protein sequence ID" value="KFD68289.1"/>
    <property type="molecule type" value="Genomic_DNA"/>
</dbReference>
<dbReference type="InterPro" id="IPR016580">
    <property type="entry name" value="HUS1"/>
</dbReference>
<dbReference type="SUPFAM" id="SSF55979">
    <property type="entry name" value="DNA clamp"/>
    <property type="match status" value="1"/>
</dbReference>
<dbReference type="GO" id="GO:0030896">
    <property type="term" value="C:checkpoint clamp complex"/>
    <property type="evidence" value="ECO:0007669"/>
    <property type="project" value="InterPro"/>
</dbReference>
<evidence type="ECO:0000256" key="1">
    <source>
        <dbReference type="ARBA" id="ARBA00004123"/>
    </source>
</evidence>
<evidence type="ECO:0000313" key="5">
    <source>
        <dbReference type="EMBL" id="KFD55953.1"/>
    </source>
</evidence>
<dbReference type="GO" id="GO:0035861">
    <property type="term" value="C:site of double-strand break"/>
    <property type="evidence" value="ECO:0007669"/>
    <property type="project" value="TreeGrafter"/>
</dbReference>
<comment type="similarity">
    <text evidence="2 4">Belongs to the HUS1 family.</text>
</comment>
<evidence type="ECO:0000256" key="2">
    <source>
        <dbReference type="ARBA" id="ARBA00005563"/>
    </source>
</evidence>
<dbReference type="Proteomes" id="UP000030764">
    <property type="component" value="Unassembled WGS sequence"/>
</dbReference>
<evidence type="ECO:0000256" key="4">
    <source>
        <dbReference type="PIRNR" id="PIRNR011312"/>
    </source>
</evidence>
<organism evidence="6">
    <name type="scientific">Trichuris suis</name>
    <name type="common">pig whipworm</name>
    <dbReference type="NCBI Taxonomy" id="68888"/>
    <lineage>
        <taxon>Eukaryota</taxon>
        <taxon>Metazoa</taxon>
        <taxon>Ecdysozoa</taxon>
        <taxon>Nematoda</taxon>
        <taxon>Enoplea</taxon>
        <taxon>Dorylaimia</taxon>
        <taxon>Trichinellida</taxon>
        <taxon>Trichuridae</taxon>
        <taxon>Trichuris</taxon>
    </lineage>
</organism>
<reference evidence="6 7" key="1">
    <citation type="journal article" date="2014" name="Nat. Genet.">
        <title>Genome and transcriptome of the porcine whipworm Trichuris suis.</title>
        <authorList>
            <person name="Jex A.R."/>
            <person name="Nejsum P."/>
            <person name="Schwarz E.M."/>
            <person name="Hu L."/>
            <person name="Young N.D."/>
            <person name="Hall R.S."/>
            <person name="Korhonen P.K."/>
            <person name="Liao S."/>
            <person name="Thamsborg S."/>
            <person name="Xia J."/>
            <person name="Xu P."/>
            <person name="Wang S."/>
            <person name="Scheerlinck J.P."/>
            <person name="Hofmann A."/>
            <person name="Sternberg P.W."/>
            <person name="Wang J."/>
            <person name="Gasser R.B."/>
        </authorList>
    </citation>
    <scope>NUCLEOTIDE SEQUENCE [LARGE SCALE GENOMIC DNA]</scope>
    <source>
        <strain evidence="6">DCEP-RM93F</strain>
        <strain evidence="5">DCEP-RM93M</strain>
    </source>
</reference>